<reference evidence="1" key="1">
    <citation type="submission" date="2018-02" db="EMBL/GenBank/DDBJ databases">
        <title>Rhizophora mucronata_Transcriptome.</title>
        <authorList>
            <person name="Meera S.P."/>
            <person name="Sreeshan A."/>
            <person name="Augustine A."/>
        </authorList>
    </citation>
    <scope>NUCLEOTIDE SEQUENCE</scope>
    <source>
        <tissue evidence="1">Leaf</tissue>
    </source>
</reference>
<sequence>MQKINNQVFYLSRSLIRNFEAKDCLQARGRFINSNGCEKLQIHIILLVCRDTFLLLRALINTYKSNTEQKMNQGTTML</sequence>
<evidence type="ECO:0000313" key="1">
    <source>
        <dbReference type="EMBL" id="MBX11436.1"/>
    </source>
</evidence>
<proteinExistence type="predicted"/>
<accession>A0A2P2L0G1</accession>
<organism evidence="1">
    <name type="scientific">Rhizophora mucronata</name>
    <name type="common">Asiatic mangrove</name>
    <dbReference type="NCBI Taxonomy" id="61149"/>
    <lineage>
        <taxon>Eukaryota</taxon>
        <taxon>Viridiplantae</taxon>
        <taxon>Streptophyta</taxon>
        <taxon>Embryophyta</taxon>
        <taxon>Tracheophyta</taxon>
        <taxon>Spermatophyta</taxon>
        <taxon>Magnoliopsida</taxon>
        <taxon>eudicotyledons</taxon>
        <taxon>Gunneridae</taxon>
        <taxon>Pentapetalae</taxon>
        <taxon>rosids</taxon>
        <taxon>fabids</taxon>
        <taxon>Malpighiales</taxon>
        <taxon>Rhizophoraceae</taxon>
        <taxon>Rhizophora</taxon>
    </lineage>
</organism>
<name>A0A2P2L0G1_RHIMU</name>
<protein>
    <submittedName>
        <fullName evidence="1">Uncharacterized protein</fullName>
    </submittedName>
</protein>
<dbReference type="AlphaFoldDB" id="A0A2P2L0G1"/>
<dbReference type="EMBL" id="GGEC01030952">
    <property type="protein sequence ID" value="MBX11436.1"/>
    <property type="molecule type" value="Transcribed_RNA"/>
</dbReference>